<proteinExistence type="predicted"/>
<dbReference type="Proteomes" id="UP000033475">
    <property type="component" value="Unassembled WGS sequence"/>
</dbReference>
<evidence type="ECO:0000313" key="1">
    <source>
        <dbReference type="EMBL" id="KJV58835.1"/>
    </source>
</evidence>
<name>A0A0F3MSX1_RICFI</name>
<evidence type="ECO:0000313" key="2">
    <source>
        <dbReference type="Proteomes" id="UP000033475"/>
    </source>
</evidence>
<organism evidence="1 2">
    <name type="scientific">Rickettsia felis str. Pedreira</name>
    <dbReference type="NCBI Taxonomy" id="1359196"/>
    <lineage>
        <taxon>Bacteria</taxon>
        <taxon>Pseudomonadati</taxon>
        <taxon>Pseudomonadota</taxon>
        <taxon>Alphaproteobacteria</taxon>
        <taxon>Rickettsiales</taxon>
        <taxon>Rickettsiaceae</taxon>
        <taxon>Rickettsieae</taxon>
        <taxon>Rickettsia</taxon>
        <taxon>spotted fever group</taxon>
    </lineage>
</organism>
<accession>A0A0F3MSX1</accession>
<dbReference type="EMBL" id="LANQ01000001">
    <property type="protein sequence ID" value="KJV58835.1"/>
    <property type="molecule type" value="Genomic_DNA"/>
</dbReference>
<reference evidence="1 2" key="1">
    <citation type="submission" date="2015-01" db="EMBL/GenBank/DDBJ databases">
        <title>Genome Sequencing of Rickettsiales.</title>
        <authorList>
            <person name="Daugherty S.C."/>
            <person name="Su Q."/>
            <person name="Abolude K."/>
            <person name="Beier-Sexton M."/>
            <person name="Carlyon J.A."/>
            <person name="Carter R."/>
            <person name="Day N.P."/>
            <person name="Dumler S.J."/>
            <person name="Dyachenko V."/>
            <person name="Godinez A."/>
            <person name="Kurtti T.J."/>
            <person name="Lichay M."/>
            <person name="Mullins K.E."/>
            <person name="Ott S."/>
            <person name="Pappas-Brown V."/>
            <person name="Paris D.H."/>
            <person name="Patel P."/>
            <person name="Richards A.L."/>
            <person name="Sadzewicz L."/>
            <person name="Sears K."/>
            <person name="Seidman D."/>
            <person name="Sengamalay N."/>
            <person name="Stenos J."/>
            <person name="Tallon L.J."/>
            <person name="Vincent G."/>
            <person name="Fraser C.M."/>
            <person name="Munderloh U."/>
            <person name="Dunning-Hotopp J.C."/>
        </authorList>
    </citation>
    <scope>NUCLEOTIDE SEQUENCE [LARGE SCALE GENOMIC DNA]</scope>
    <source>
        <strain evidence="1 2">Pedreira</strain>
    </source>
</reference>
<dbReference type="AlphaFoldDB" id="A0A0F3MSX1"/>
<dbReference type="PATRIC" id="fig|1359196.3.peg.1190"/>
<comment type="caution">
    <text evidence="1">The sequence shown here is derived from an EMBL/GenBank/DDBJ whole genome shotgun (WGS) entry which is preliminary data.</text>
</comment>
<sequence>MTYHPQKGIGCRDRGCGYPNRHCEQPLLRRYQNRHCEERSDVAISGFWHEIASSKLTVFPRNDVI</sequence>
<gene>
    <name evidence="1" type="ORF">RFEPED_1228</name>
</gene>
<protein>
    <submittedName>
        <fullName evidence="1">Uncharacterized protein</fullName>
    </submittedName>
</protein>